<organism evidence="2">
    <name type="scientific">marine sediment metagenome</name>
    <dbReference type="NCBI Taxonomy" id="412755"/>
    <lineage>
        <taxon>unclassified sequences</taxon>
        <taxon>metagenomes</taxon>
        <taxon>ecological metagenomes</taxon>
    </lineage>
</organism>
<dbReference type="PANTHER" id="PTHR30619:SF1">
    <property type="entry name" value="RECOMBINATION PROTEIN 2"/>
    <property type="match status" value="1"/>
</dbReference>
<proteinExistence type="predicted"/>
<comment type="caution">
    <text evidence="2">The sequence shown here is derived from an EMBL/GenBank/DDBJ whole genome shotgun (WGS) entry which is preliminary data.</text>
</comment>
<dbReference type="InterPro" id="IPR001279">
    <property type="entry name" value="Metallo-B-lactamas"/>
</dbReference>
<reference evidence="2" key="1">
    <citation type="journal article" date="2014" name="Front. Microbiol.">
        <title>High frequency of phylogenetically diverse reductive dehalogenase-homologous genes in deep subseafloor sedimentary metagenomes.</title>
        <authorList>
            <person name="Kawai M."/>
            <person name="Futagami T."/>
            <person name="Toyoda A."/>
            <person name="Takaki Y."/>
            <person name="Nishi S."/>
            <person name="Hori S."/>
            <person name="Arai W."/>
            <person name="Tsubouchi T."/>
            <person name="Morono Y."/>
            <person name="Uchiyama I."/>
            <person name="Ito T."/>
            <person name="Fujiyama A."/>
            <person name="Inagaki F."/>
            <person name="Takami H."/>
        </authorList>
    </citation>
    <scope>NUCLEOTIDE SEQUENCE</scope>
    <source>
        <strain evidence="2">Expedition CK06-06</strain>
    </source>
</reference>
<evidence type="ECO:0000313" key="2">
    <source>
        <dbReference type="EMBL" id="GAG46048.1"/>
    </source>
</evidence>
<feature type="non-terminal residue" evidence="2">
    <location>
        <position position="214"/>
    </location>
</feature>
<gene>
    <name evidence="2" type="ORF">S01H1_78480</name>
</gene>
<dbReference type="Gene3D" id="3.60.15.10">
    <property type="entry name" value="Ribonuclease Z/Hydroxyacylglutathione hydrolase-like"/>
    <property type="match status" value="1"/>
</dbReference>
<dbReference type="SUPFAM" id="SSF56281">
    <property type="entry name" value="Metallo-hydrolase/oxidoreductase"/>
    <property type="match status" value="1"/>
</dbReference>
<dbReference type="InterPro" id="IPR052159">
    <property type="entry name" value="Competence_DNA_uptake"/>
</dbReference>
<dbReference type="EMBL" id="BARS01052823">
    <property type="protein sequence ID" value="GAG46048.1"/>
    <property type="molecule type" value="Genomic_DNA"/>
</dbReference>
<protein>
    <recommendedName>
        <fullName evidence="1">Metallo-beta-lactamase domain-containing protein</fullName>
    </recommendedName>
</protein>
<accession>X0YBH0</accession>
<dbReference type="AlphaFoldDB" id="X0YBH0"/>
<feature type="domain" description="Metallo-beta-lactamase" evidence="1">
    <location>
        <begin position="10"/>
        <end position="67"/>
    </location>
</feature>
<sequence>MGCISLNILDVGHGNSAVLQDDAVVLVVDAGPGTTLLEFLAEEGITKIDVLLISHADRDHIRGVISLLASQISIDLVQVNTDSQKESDLWDDLTYELGCSNAKGKLQFDVGLTTNHTGKFDRGKIHIEILAPTPYLAAKGPGSTDRENRSLTANSLSTVVRLSKAGTPLLLLSGDIDNTGLENLADSQVDAKAPVAVFPHHGGKPGTADMSSFS</sequence>
<dbReference type="InterPro" id="IPR036866">
    <property type="entry name" value="RibonucZ/Hydroxyglut_hydro"/>
</dbReference>
<dbReference type="Pfam" id="PF00753">
    <property type="entry name" value="Lactamase_B"/>
    <property type="match status" value="1"/>
</dbReference>
<name>X0YBH0_9ZZZZ</name>
<dbReference type="PANTHER" id="PTHR30619">
    <property type="entry name" value="DNA INTERNALIZATION/COMPETENCE PROTEIN COMEC/REC2"/>
    <property type="match status" value="1"/>
</dbReference>
<evidence type="ECO:0000259" key="1">
    <source>
        <dbReference type="Pfam" id="PF00753"/>
    </source>
</evidence>